<feature type="region of interest" description="Disordered" evidence="1">
    <location>
        <begin position="1"/>
        <end position="50"/>
    </location>
</feature>
<protein>
    <submittedName>
        <fullName evidence="2">Uncharacterized protein</fullName>
    </submittedName>
</protein>
<dbReference type="EMBL" id="JABFTP020000144">
    <property type="protein sequence ID" value="KAL3282034.1"/>
    <property type="molecule type" value="Genomic_DNA"/>
</dbReference>
<keyword evidence="3" id="KW-1185">Reference proteome</keyword>
<evidence type="ECO:0000313" key="2">
    <source>
        <dbReference type="EMBL" id="KAL3282034.1"/>
    </source>
</evidence>
<accession>A0ABD2NTT4</accession>
<dbReference type="Proteomes" id="UP001516400">
    <property type="component" value="Unassembled WGS sequence"/>
</dbReference>
<feature type="compositionally biased region" description="Polar residues" evidence="1">
    <location>
        <begin position="1"/>
        <end position="14"/>
    </location>
</feature>
<feature type="compositionally biased region" description="Polar residues" evidence="1">
    <location>
        <begin position="22"/>
        <end position="36"/>
    </location>
</feature>
<organism evidence="2 3">
    <name type="scientific">Cryptolaemus montrouzieri</name>
    <dbReference type="NCBI Taxonomy" id="559131"/>
    <lineage>
        <taxon>Eukaryota</taxon>
        <taxon>Metazoa</taxon>
        <taxon>Ecdysozoa</taxon>
        <taxon>Arthropoda</taxon>
        <taxon>Hexapoda</taxon>
        <taxon>Insecta</taxon>
        <taxon>Pterygota</taxon>
        <taxon>Neoptera</taxon>
        <taxon>Endopterygota</taxon>
        <taxon>Coleoptera</taxon>
        <taxon>Polyphaga</taxon>
        <taxon>Cucujiformia</taxon>
        <taxon>Coccinelloidea</taxon>
        <taxon>Coccinellidae</taxon>
        <taxon>Scymninae</taxon>
        <taxon>Scymnini</taxon>
        <taxon>Cryptolaemus</taxon>
    </lineage>
</organism>
<proteinExistence type="predicted"/>
<sequence>MTSNKNGRTPTSKIVTEERIKNNNNDQTSESKTIVNDESGKPEYKHVSYKRHKKVVQKRKYTSKALEQEREVKRSTTEKKIKAFITRTPEFGNYKDGNQEIRLFQTPRISQPTWGRVFATRSRQEVTTGHLADLKNRNIKLVSLNHQNIQSISNSVDELNEVLTDNPECSFLTIAEHWKTESQLKNYAVKDFNLASLHCRQEGQHGGVMLYERKEIKYKVKRNIYKVSAERSLSAQELNVT</sequence>
<gene>
    <name evidence="2" type="ORF">HHI36_005237</name>
</gene>
<name>A0ABD2NTT4_9CUCU</name>
<dbReference type="AlphaFoldDB" id="A0ABD2NTT4"/>
<evidence type="ECO:0000313" key="3">
    <source>
        <dbReference type="Proteomes" id="UP001516400"/>
    </source>
</evidence>
<comment type="caution">
    <text evidence="2">The sequence shown here is derived from an EMBL/GenBank/DDBJ whole genome shotgun (WGS) entry which is preliminary data.</text>
</comment>
<evidence type="ECO:0000256" key="1">
    <source>
        <dbReference type="SAM" id="MobiDB-lite"/>
    </source>
</evidence>
<reference evidence="2 3" key="1">
    <citation type="journal article" date="2021" name="BMC Biol.">
        <title>Horizontally acquired antibacterial genes associated with adaptive radiation of ladybird beetles.</title>
        <authorList>
            <person name="Li H.S."/>
            <person name="Tang X.F."/>
            <person name="Huang Y.H."/>
            <person name="Xu Z.Y."/>
            <person name="Chen M.L."/>
            <person name="Du X.Y."/>
            <person name="Qiu B.Y."/>
            <person name="Chen P.T."/>
            <person name="Zhang W."/>
            <person name="Slipinski A."/>
            <person name="Escalona H.E."/>
            <person name="Waterhouse R.M."/>
            <person name="Zwick A."/>
            <person name="Pang H."/>
        </authorList>
    </citation>
    <scope>NUCLEOTIDE SEQUENCE [LARGE SCALE GENOMIC DNA]</scope>
    <source>
        <strain evidence="2">SYSU2018</strain>
    </source>
</reference>